<reference evidence="2" key="1">
    <citation type="submission" date="2020-11" db="EMBL/GenBank/DDBJ databases">
        <authorList>
            <person name="Whitehead M."/>
        </authorList>
    </citation>
    <scope>NUCLEOTIDE SEQUENCE</scope>
    <source>
        <strain evidence="2">EGII</strain>
    </source>
</reference>
<gene>
    <name evidence="2" type="ORF">CCAP1982_LOCUS14708</name>
</gene>
<proteinExistence type="predicted"/>
<protein>
    <submittedName>
        <fullName evidence="2">(Mediterranean fruit fly) hypothetical protein</fullName>
    </submittedName>
</protein>
<evidence type="ECO:0000313" key="3">
    <source>
        <dbReference type="Proteomes" id="UP000606786"/>
    </source>
</evidence>
<accession>A0A811V766</accession>
<dbReference type="Proteomes" id="UP000606786">
    <property type="component" value="Unassembled WGS sequence"/>
</dbReference>
<keyword evidence="1" id="KW-0812">Transmembrane</keyword>
<name>A0A811V766_CERCA</name>
<keyword evidence="1" id="KW-0472">Membrane</keyword>
<keyword evidence="3" id="KW-1185">Reference proteome</keyword>
<feature type="transmembrane region" description="Helical" evidence="1">
    <location>
        <begin position="5"/>
        <end position="22"/>
    </location>
</feature>
<evidence type="ECO:0000313" key="2">
    <source>
        <dbReference type="EMBL" id="CAD7006388.1"/>
    </source>
</evidence>
<keyword evidence="1" id="KW-1133">Transmembrane helix</keyword>
<sequence length="121" mass="13237">MARKAASASAVINAVFFFFLSFKHRATQNDQTKCQTDAATLRGQTDPWQTTEVLMAFGLAVVLLVVVVLRALLGEGENFAKGHEKLRICESAIAWSSRNTTKTLCQLQQKQQQPAAVAAIN</sequence>
<comment type="caution">
    <text evidence="2">The sequence shown here is derived from an EMBL/GenBank/DDBJ whole genome shotgun (WGS) entry which is preliminary data.</text>
</comment>
<organism evidence="2 3">
    <name type="scientific">Ceratitis capitata</name>
    <name type="common">Mediterranean fruit fly</name>
    <name type="synonym">Tephritis capitata</name>
    <dbReference type="NCBI Taxonomy" id="7213"/>
    <lineage>
        <taxon>Eukaryota</taxon>
        <taxon>Metazoa</taxon>
        <taxon>Ecdysozoa</taxon>
        <taxon>Arthropoda</taxon>
        <taxon>Hexapoda</taxon>
        <taxon>Insecta</taxon>
        <taxon>Pterygota</taxon>
        <taxon>Neoptera</taxon>
        <taxon>Endopterygota</taxon>
        <taxon>Diptera</taxon>
        <taxon>Brachycera</taxon>
        <taxon>Muscomorpha</taxon>
        <taxon>Tephritoidea</taxon>
        <taxon>Tephritidae</taxon>
        <taxon>Ceratitis</taxon>
        <taxon>Ceratitis</taxon>
    </lineage>
</organism>
<dbReference type="AlphaFoldDB" id="A0A811V766"/>
<evidence type="ECO:0000256" key="1">
    <source>
        <dbReference type="SAM" id="Phobius"/>
    </source>
</evidence>
<feature type="transmembrane region" description="Helical" evidence="1">
    <location>
        <begin position="53"/>
        <end position="73"/>
    </location>
</feature>
<dbReference type="EMBL" id="CAJHJT010000034">
    <property type="protein sequence ID" value="CAD7006388.1"/>
    <property type="molecule type" value="Genomic_DNA"/>
</dbReference>